<organism evidence="1 2">
    <name type="scientific">Nostoc azollae (strain 0708)</name>
    <name type="common">Anabaena azollae (strain 0708)</name>
    <dbReference type="NCBI Taxonomy" id="551115"/>
    <lineage>
        <taxon>Bacteria</taxon>
        <taxon>Bacillati</taxon>
        <taxon>Cyanobacteriota</taxon>
        <taxon>Cyanophyceae</taxon>
        <taxon>Nostocales</taxon>
        <taxon>Nostocaceae</taxon>
        <taxon>Trichormus</taxon>
    </lineage>
</organism>
<name>D7DVR5_NOSA0</name>
<dbReference type="STRING" id="551115.Aazo_1809"/>
<evidence type="ECO:0000313" key="2">
    <source>
        <dbReference type="Proteomes" id="UP000001511"/>
    </source>
</evidence>
<dbReference type="KEGG" id="naz:Aazo_1809"/>
<keyword evidence="2" id="KW-1185">Reference proteome</keyword>
<dbReference type="HOGENOM" id="CLU_1500531_0_0_3"/>
<dbReference type="OrthoDB" id="135105at2"/>
<reference evidence="1 2" key="1">
    <citation type="journal article" date="2010" name="PLoS ONE">
        <title>Genome erosion in a nitrogen-fixing vertically transmitted endosymbiotic multicellular cyanobacterium.</title>
        <authorList>
            <person name="Ran L."/>
            <person name="Larsson J."/>
            <person name="Vigil-Stenman T."/>
            <person name="Nylander J.A."/>
            <person name="Ininbergs K."/>
            <person name="Zheng W.W."/>
            <person name="Lapidus A."/>
            <person name="Lowry S."/>
            <person name="Haselkorn R."/>
            <person name="Bergman B."/>
        </authorList>
    </citation>
    <scope>NUCLEOTIDE SEQUENCE [LARGE SCALE GENOMIC DNA]</scope>
    <source>
        <strain evidence="1 2">0708</strain>
    </source>
</reference>
<evidence type="ECO:0000313" key="1">
    <source>
        <dbReference type="EMBL" id="ADI63924.1"/>
    </source>
</evidence>
<proteinExistence type="predicted"/>
<dbReference type="eggNOG" id="COG0457">
    <property type="taxonomic scope" value="Bacteria"/>
</dbReference>
<dbReference type="EMBL" id="CP002059">
    <property type="protein sequence ID" value="ADI63924.1"/>
    <property type="molecule type" value="Genomic_DNA"/>
</dbReference>
<protein>
    <submittedName>
        <fullName evidence="1">TPR repeat-containing protein</fullName>
    </submittedName>
</protein>
<accession>D7DVR5</accession>
<gene>
    <name evidence="1" type="ordered locus">Aazo_1809</name>
</gene>
<sequence length="191" mass="22820">MMKNYSHLDEDLLPDEKEEYQDLISHLTRNRKFGLYFVQSTPLDDEKIITKIIYDLPNKKVGVLRLIEPIDTLYERVLELYNNQQFDVLLITGLEHSLYQYEQENFGQITEDKFSNLTKVPHILNHLNQKRELFRDNIPISFVFLARPFLISYFIYRAPDFWDWRSALLEIGSINKFISMRKNVFSSDCQS</sequence>
<dbReference type="Proteomes" id="UP000001511">
    <property type="component" value="Chromosome"/>
</dbReference>
<dbReference type="RefSeq" id="WP_013190942.1">
    <property type="nucleotide sequence ID" value="NC_014248.1"/>
</dbReference>
<dbReference type="AlphaFoldDB" id="D7DVR5"/>